<dbReference type="Gene3D" id="2.140.10.30">
    <property type="entry name" value="Dipeptidylpeptidase IV, N-terminal domain"/>
    <property type="match status" value="1"/>
</dbReference>
<evidence type="ECO:0000313" key="8">
    <source>
        <dbReference type="Proteomes" id="UP000009046"/>
    </source>
</evidence>
<reference evidence="6" key="1">
    <citation type="submission" date="2007-04" db="EMBL/GenBank/DDBJ databases">
        <title>Annotation of Pediculus humanus corporis strain USDA.</title>
        <authorList>
            <person name="Kirkness E."/>
            <person name="Hannick L."/>
            <person name="Hass B."/>
            <person name="Bruggner R."/>
            <person name="Lawson D."/>
            <person name="Bidwell S."/>
            <person name="Joardar V."/>
            <person name="Caler E."/>
            <person name="Walenz B."/>
            <person name="Inman J."/>
            <person name="Schobel S."/>
            <person name="Galinsky K."/>
            <person name="Amedeo P."/>
            <person name="Strausberg R."/>
        </authorList>
    </citation>
    <scope>NUCLEOTIDE SEQUENCE</scope>
    <source>
        <strain evidence="6">USDA</strain>
    </source>
</reference>
<dbReference type="eggNOG" id="KOG2100">
    <property type="taxonomic scope" value="Eukaryota"/>
</dbReference>
<keyword evidence="2" id="KW-0325">Glycoprotein</keyword>
<dbReference type="MEROPS" id="S09.A65"/>
<dbReference type="EMBL" id="DS235108">
    <property type="protein sequence ID" value="EEB12054.1"/>
    <property type="molecule type" value="Genomic_DNA"/>
</dbReference>
<dbReference type="HOGENOM" id="CLU_006105_4_2_1"/>
<evidence type="ECO:0000256" key="1">
    <source>
        <dbReference type="ARBA" id="ARBA00010036"/>
    </source>
</evidence>
<feature type="domain" description="Dipeptidylpeptidase IV N-terminal" evidence="5">
    <location>
        <begin position="65"/>
        <end position="454"/>
    </location>
</feature>
<dbReference type="SUPFAM" id="SSF53474">
    <property type="entry name" value="alpha/beta-Hydrolases"/>
    <property type="match status" value="1"/>
</dbReference>
<dbReference type="SUPFAM" id="SSF82171">
    <property type="entry name" value="DPP6 N-terminal domain-like"/>
    <property type="match status" value="1"/>
</dbReference>
<dbReference type="RefSeq" id="XP_002424792.1">
    <property type="nucleotide sequence ID" value="XM_002424747.1"/>
</dbReference>
<organism>
    <name type="scientific">Pediculus humanus subsp. corporis</name>
    <name type="common">Body louse</name>
    <dbReference type="NCBI Taxonomy" id="121224"/>
    <lineage>
        <taxon>Eukaryota</taxon>
        <taxon>Metazoa</taxon>
        <taxon>Ecdysozoa</taxon>
        <taxon>Arthropoda</taxon>
        <taxon>Hexapoda</taxon>
        <taxon>Insecta</taxon>
        <taxon>Pterygota</taxon>
        <taxon>Neoptera</taxon>
        <taxon>Paraneoptera</taxon>
        <taxon>Psocodea</taxon>
        <taxon>Troctomorpha</taxon>
        <taxon>Phthiraptera</taxon>
        <taxon>Anoplura</taxon>
        <taxon>Pediculidae</taxon>
        <taxon>Pediculus</taxon>
    </lineage>
</organism>
<dbReference type="GO" id="GO:0008236">
    <property type="term" value="F:serine-type peptidase activity"/>
    <property type="evidence" value="ECO:0007669"/>
    <property type="project" value="InterPro"/>
</dbReference>
<dbReference type="OMA" id="VKDPVHD"/>
<dbReference type="InterPro" id="IPR050278">
    <property type="entry name" value="Serine_Prot_S9B/DPPIV"/>
</dbReference>
<evidence type="ECO:0000259" key="5">
    <source>
        <dbReference type="Pfam" id="PF00930"/>
    </source>
</evidence>
<dbReference type="AlphaFoldDB" id="E0VF98"/>
<dbReference type="VEuPathDB" id="VectorBase:PHUM153050"/>
<dbReference type="Proteomes" id="UP000009046">
    <property type="component" value="Unassembled WGS sequence"/>
</dbReference>
<feature type="domain" description="Peptidase S9 prolyl oligopeptidase catalytic" evidence="4">
    <location>
        <begin position="541"/>
        <end position="738"/>
    </location>
</feature>
<dbReference type="Pfam" id="PF00326">
    <property type="entry name" value="Peptidase_S9"/>
    <property type="match status" value="1"/>
</dbReference>
<gene>
    <name evidence="7" type="primary">8236445</name>
    <name evidence="6" type="ORF">Phum_PHUM153050</name>
</gene>
<keyword evidence="6" id="KW-0378">Hydrolase</keyword>
<dbReference type="CTD" id="8236445"/>
<dbReference type="Gene3D" id="3.40.50.1820">
    <property type="entry name" value="alpha/beta hydrolase"/>
    <property type="match status" value="1"/>
</dbReference>
<dbReference type="PANTHER" id="PTHR11731">
    <property type="entry name" value="PROTEASE FAMILY S9B,C DIPEPTIDYL-PEPTIDASE IV-RELATED"/>
    <property type="match status" value="1"/>
</dbReference>
<dbReference type="EMBL" id="AAZO01001783">
    <property type="status" value="NOT_ANNOTATED_CDS"/>
    <property type="molecule type" value="Genomic_DNA"/>
</dbReference>
<dbReference type="EnsemblMetazoa" id="PHUM153050-RA">
    <property type="protein sequence ID" value="PHUM153050-PA"/>
    <property type="gene ID" value="PHUM153050"/>
</dbReference>
<accession>E0VF98</accession>
<dbReference type="ESTHER" id="pedhc-e0vf98">
    <property type="family name" value="DPP4N_Peptidase_S9"/>
</dbReference>
<protein>
    <recommendedName>
        <fullName evidence="3">Venom dipeptidyl peptidase 4</fullName>
    </recommendedName>
</protein>
<reference evidence="7" key="3">
    <citation type="submission" date="2020-05" db="UniProtKB">
        <authorList>
            <consortium name="EnsemblMetazoa"/>
        </authorList>
    </citation>
    <scope>IDENTIFICATION</scope>
    <source>
        <strain evidence="7">USDA</strain>
    </source>
</reference>
<evidence type="ECO:0000313" key="7">
    <source>
        <dbReference type="EnsemblMetazoa" id="PHUM153050-PA"/>
    </source>
</evidence>
<dbReference type="KEGG" id="phu:Phum_PHUM153050"/>
<dbReference type="FunCoup" id="E0VF98">
    <property type="interactions" value="31"/>
</dbReference>
<evidence type="ECO:0000313" key="6">
    <source>
        <dbReference type="EMBL" id="EEB12054.1"/>
    </source>
</evidence>
<dbReference type="InterPro" id="IPR029058">
    <property type="entry name" value="AB_hydrolase_fold"/>
</dbReference>
<evidence type="ECO:0000256" key="2">
    <source>
        <dbReference type="ARBA" id="ARBA00023180"/>
    </source>
</evidence>
<dbReference type="GO" id="GO:0006508">
    <property type="term" value="P:proteolysis"/>
    <property type="evidence" value="ECO:0007669"/>
    <property type="project" value="InterPro"/>
</dbReference>
<reference evidence="6" key="2">
    <citation type="submission" date="2007-04" db="EMBL/GenBank/DDBJ databases">
        <title>The genome of the human body louse.</title>
        <authorList>
            <consortium name="The Human Body Louse Genome Consortium"/>
            <person name="Kirkness E."/>
            <person name="Walenz B."/>
            <person name="Hass B."/>
            <person name="Bruggner R."/>
            <person name="Strausberg R."/>
        </authorList>
    </citation>
    <scope>NUCLEOTIDE SEQUENCE</scope>
    <source>
        <strain evidence="6">USDA</strain>
    </source>
</reference>
<evidence type="ECO:0000256" key="3">
    <source>
        <dbReference type="ARBA" id="ARBA00072929"/>
    </source>
</evidence>
<sequence length="747" mass="83923">MTLDEYLQGELTPTRLSSQWTSSKHFVFQQDDGGLAVLDTAENTISLLVTNHTLLDVKGFLCTTDLRYILFRHDVKTVFRNSFLSHYTIYDVTNDHLIPITIRDSENKITATRLQHAIWLGNTTALAIINNNNIYIRDSPVGKDHQITITGLPGVVYNGVSDWLYQEDIFASSEALWPSPDGSHIIFATFNDSKVRTLSFPWFGVSSLSSSSNTFGSFPDFKTVRYPTPESPNPKVRLWVVDVRNKNKSVRWEVSPPKSLENQDFYLTSAGWVGDSNQQVGAVWMNRAQNLSIVSACVSPNWTCIETHVERAPEDTWLDVQPQPFFSPDGDSFLLLAAVQEGANDHYTHIKHVTLKQQRMAVLSHGRYEVVKILEWDTSNHLVYLFFHLFNFKHLYVVKDPGADDPKRLEPQCITCDLSEYGNCTHFNAAVSPPKGMEGALGHYVLECEGPGLPLAAIHASDTHRLIRVIFNTRLTRLQLLQKLALPTSKSFSVPLPQGSKAQVQLYLPPSWREELRDAAYPVLVEVNGRPGSQSVTQKFSIDWGTYMSSHNDVVYIKLDVRGAKGLGKRPLYRHLGGVEVQDQIVTVRNLLDTFGFLDRSRIAVWGWGYGGYVTTMLLGSQQNIFKCGIAVSPITDWLYYNSAFTERILGLPGDNYKGYVEADATQRARNIPSHSLYLIHGLADVTAPYQHGVALAKALADAGVLFKYQSYADEGHFLVGVLSHVYRSMENHLKECLSLDEDENNS</sequence>
<dbReference type="FunFam" id="3.40.50.1820:FF:000003">
    <property type="entry name" value="Dipeptidyl peptidase 4"/>
    <property type="match status" value="1"/>
</dbReference>
<dbReference type="GO" id="GO:0005886">
    <property type="term" value="C:plasma membrane"/>
    <property type="evidence" value="ECO:0007669"/>
    <property type="project" value="TreeGrafter"/>
</dbReference>
<dbReference type="OrthoDB" id="16520at2759"/>
<dbReference type="InterPro" id="IPR001375">
    <property type="entry name" value="Peptidase_S9_cat"/>
</dbReference>
<comment type="similarity">
    <text evidence="1">Belongs to the peptidase S9B family. DPPIV subfamily.</text>
</comment>
<dbReference type="GO" id="GO:0008239">
    <property type="term" value="F:dipeptidyl-peptidase activity"/>
    <property type="evidence" value="ECO:0007669"/>
    <property type="project" value="TreeGrafter"/>
</dbReference>
<evidence type="ECO:0000259" key="4">
    <source>
        <dbReference type="Pfam" id="PF00326"/>
    </source>
</evidence>
<dbReference type="PANTHER" id="PTHR11731:SF187">
    <property type="entry name" value="INACTIVE DIPEPTIDYL PEPTIDASE 10-LIKE PROTEIN"/>
    <property type="match status" value="1"/>
</dbReference>
<name>E0VF98_PEDHC</name>
<keyword evidence="8" id="KW-1185">Reference proteome</keyword>
<proteinExistence type="inferred from homology"/>
<dbReference type="GeneID" id="8236445"/>
<dbReference type="Pfam" id="PF00930">
    <property type="entry name" value="DPPIV_N"/>
    <property type="match status" value="1"/>
</dbReference>
<dbReference type="InParanoid" id="E0VF98"/>
<dbReference type="InterPro" id="IPR002469">
    <property type="entry name" value="Peptidase_S9B_N"/>
</dbReference>